<proteinExistence type="predicted"/>
<dbReference type="Gene3D" id="1.10.630.10">
    <property type="entry name" value="Cytochrome P450"/>
    <property type="match status" value="1"/>
</dbReference>
<reference evidence="1" key="1">
    <citation type="journal article" date="2020" name="Fungal Divers.">
        <title>Resolving the Mortierellaceae phylogeny through synthesis of multi-gene phylogenetics and phylogenomics.</title>
        <authorList>
            <person name="Vandepol N."/>
            <person name="Liber J."/>
            <person name="Desiro A."/>
            <person name="Na H."/>
            <person name="Kennedy M."/>
            <person name="Barry K."/>
            <person name="Grigoriev I.V."/>
            <person name="Miller A.N."/>
            <person name="O'Donnell K."/>
            <person name="Stajich J.E."/>
            <person name="Bonito G."/>
        </authorList>
    </citation>
    <scope>NUCLEOTIDE SEQUENCE</scope>
    <source>
        <strain evidence="1">MES-2147</strain>
    </source>
</reference>
<name>A0A9P6MCV8_9FUNG</name>
<protein>
    <submittedName>
        <fullName evidence="1">Uncharacterized protein</fullName>
    </submittedName>
</protein>
<dbReference type="GO" id="GO:0005506">
    <property type="term" value="F:iron ion binding"/>
    <property type="evidence" value="ECO:0007669"/>
    <property type="project" value="InterPro"/>
</dbReference>
<dbReference type="Proteomes" id="UP000749646">
    <property type="component" value="Unassembled WGS sequence"/>
</dbReference>
<evidence type="ECO:0000313" key="1">
    <source>
        <dbReference type="EMBL" id="KAF9992582.1"/>
    </source>
</evidence>
<feature type="non-terminal residue" evidence="1">
    <location>
        <position position="1"/>
    </location>
</feature>
<gene>
    <name evidence="1" type="ORF">BGZ65_012062</name>
</gene>
<dbReference type="GO" id="GO:0020037">
    <property type="term" value="F:heme binding"/>
    <property type="evidence" value="ECO:0007669"/>
    <property type="project" value="InterPro"/>
</dbReference>
<evidence type="ECO:0000313" key="2">
    <source>
        <dbReference type="Proteomes" id="UP000749646"/>
    </source>
</evidence>
<keyword evidence="2" id="KW-1185">Reference proteome</keyword>
<dbReference type="SUPFAM" id="SSF48264">
    <property type="entry name" value="Cytochrome P450"/>
    <property type="match status" value="1"/>
</dbReference>
<dbReference type="AlphaFoldDB" id="A0A9P6MCV8"/>
<dbReference type="OrthoDB" id="1470350at2759"/>
<dbReference type="EMBL" id="JAAAHW010002144">
    <property type="protein sequence ID" value="KAF9992582.1"/>
    <property type="molecule type" value="Genomic_DNA"/>
</dbReference>
<organism evidence="1 2">
    <name type="scientific">Modicella reniformis</name>
    <dbReference type="NCBI Taxonomy" id="1440133"/>
    <lineage>
        <taxon>Eukaryota</taxon>
        <taxon>Fungi</taxon>
        <taxon>Fungi incertae sedis</taxon>
        <taxon>Mucoromycota</taxon>
        <taxon>Mortierellomycotina</taxon>
        <taxon>Mortierellomycetes</taxon>
        <taxon>Mortierellales</taxon>
        <taxon>Mortierellaceae</taxon>
        <taxon>Modicella</taxon>
    </lineage>
</organism>
<dbReference type="InterPro" id="IPR036396">
    <property type="entry name" value="Cyt_P450_sf"/>
</dbReference>
<sequence length="94" mass="10231">MIQGQKVAAHFNKAAEEGTVVGFQAMVSSFTLDSIGVISFGKSFGCLDDIEHRTPFVASFDDLLEICGRRLADTMWRIRGSLTSVGMTANITEK</sequence>
<accession>A0A9P6MCV8</accession>
<dbReference type="GO" id="GO:0016705">
    <property type="term" value="F:oxidoreductase activity, acting on paired donors, with incorporation or reduction of molecular oxygen"/>
    <property type="evidence" value="ECO:0007669"/>
    <property type="project" value="InterPro"/>
</dbReference>
<dbReference type="GO" id="GO:0004497">
    <property type="term" value="F:monooxygenase activity"/>
    <property type="evidence" value="ECO:0007669"/>
    <property type="project" value="InterPro"/>
</dbReference>
<comment type="caution">
    <text evidence="1">The sequence shown here is derived from an EMBL/GenBank/DDBJ whole genome shotgun (WGS) entry which is preliminary data.</text>
</comment>